<dbReference type="SUPFAM" id="SSF51338">
    <property type="entry name" value="Composite domain of metallo-dependent hydrolases"/>
    <property type="match status" value="1"/>
</dbReference>
<sequence length="516" mass="57248">MSVYDLIIKNGIVCTASDFYPADIGICGGKIAAIADSIDSSLAKEVIDAEGGIITPGGIDAHVHVDEPMKLLGDVVDTMGSATQSAVAGGTTTVIAFASQDVGLRGPKALSNSVRQAIDLYEEQTLYCDYGLHLIIARLEDESKQTCEELDDQLRNMYDDHGVSSVKVFMTYPGLQMSDYSILNTMYATRKNGITTMIHAENGDIVRWMTESLELQGLVQPYYHGVSRPTIVEGEATSRAITLATTMDTPILFVHVSSPEALDSIRKAQTSGLKVYAETCPQYMLLSDEDTKCHHDQSDKFEGAKNVCSPPLREKQNEQRIWKAMDNGTITIVSSDHCAYLYSSKFRGKHNAFDNGKGGGFRYIPNGMPGVCTRLPLLFDQGYLKNKLSSLMKFVELHCTNPAKIYGCYPKKGALLPGSSDADIVIWYPSKSKVPVKIRNEMLHHPCDYTPYEGFEVGNWPRYTLVHGKVVYKEGKLLQHNAEGHYLRRNTNSIPRNKWVNGWRPAYEKFGTPQQE</sequence>
<comment type="catalytic activity">
    <reaction evidence="5">
        <text>5,6-dihydrouracil + H2O = 3-(carbamoylamino)propanoate + H(+)</text>
        <dbReference type="Rhea" id="RHEA:16121"/>
        <dbReference type="ChEBI" id="CHEBI:11892"/>
        <dbReference type="ChEBI" id="CHEBI:15377"/>
        <dbReference type="ChEBI" id="CHEBI:15378"/>
        <dbReference type="ChEBI" id="CHEBI:15901"/>
        <dbReference type="EC" id="3.5.2.2"/>
    </reaction>
</comment>
<dbReference type="CDD" id="cd01314">
    <property type="entry name" value="D-HYD"/>
    <property type="match status" value="1"/>
</dbReference>
<name>A0A8J2T474_ZYGB2</name>
<evidence type="ECO:0000256" key="5">
    <source>
        <dbReference type="ARBA" id="ARBA00036696"/>
    </source>
</evidence>
<keyword evidence="10" id="KW-1185">Reference proteome</keyword>
<organism evidence="9 10">
    <name type="scientific">Zygosaccharomyces bailii (strain CLIB 213 / ATCC 58445 / CBS 680 / BCRC 21525 / NBRC 1098 / NCYC 1416 / NRRL Y-2227)</name>
    <dbReference type="NCBI Taxonomy" id="1333698"/>
    <lineage>
        <taxon>Eukaryota</taxon>
        <taxon>Fungi</taxon>
        <taxon>Dikarya</taxon>
        <taxon>Ascomycota</taxon>
        <taxon>Saccharomycotina</taxon>
        <taxon>Saccharomycetes</taxon>
        <taxon>Saccharomycetales</taxon>
        <taxon>Saccharomycetaceae</taxon>
        <taxon>Zygosaccharomyces</taxon>
    </lineage>
</organism>
<evidence type="ECO:0000256" key="4">
    <source>
        <dbReference type="ARBA" id="ARBA00022801"/>
    </source>
</evidence>
<evidence type="ECO:0000256" key="7">
    <source>
        <dbReference type="PIRSR" id="PIRSR611778-50"/>
    </source>
</evidence>
<dbReference type="AlphaFoldDB" id="A0A8J2T474"/>
<evidence type="ECO:0000313" key="9">
    <source>
        <dbReference type="EMBL" id="CDF88598.1"/>
    </source>
</evidence>
<dbReference type="InterPro" id="IPR032466">
    <property type="entry name" value="Metal_Hydrolase"/>
</dbReference>
<protein>
    <recommendedName>
        <fullName evidence="6">dihydropyrimidinase</fullName>
        <ecNumber evidence="6">3.5.2.2</ecNumber>
    </recommendedName>
</protein>
<dbReference type="GO" id="GO:0005737">
    <property type="term" value="C:cytoplasm"/>
    <property type="evidence" value="ECO:0007669"/>
    <property type="project" value="InterPro"/>
</dbReference>
<dbReference type="SUPFAM" id="SSF51556">
    <property type="entry name" value="Metallo-dependent hydrolases"/>
    <property type="match status" value="1"/>
</dbReference>
<evidence type="ECO:0000256" key="3">
    <source>
        <dbReference type="ARBA" id="ARBA00022723"/>
    </source>
</evidence>
<proteinExistence type="inferred from homology"/>
<dbReference type="InterPro" id="IPR011778">
    <property type="entry name" value="Hydantoinase/dihydroPyrase"/>
</dbReference>
<dbReference type="OrthoDB" id="1924787at2759"/>
<feature type="modified residue" description="N6-carboxylysine" evidence="7">
    <location>
        <position position="167"/>
    </location>
</feature>
<feature type="domain" description="Amidohydrolase-related" evidence="8">
    <location>
        <begin position="53"/>
        <end position="471"/>
    </location>
</feature>
<dbReference type="GO" id="GO:0046872">
    <property type="term" value="F:metal ion binding"/>
    <property type="evidence" value="ECO:0007669"/>
    <property type="project" value="UniProtKB-KW"/>
</dbReference>
<dbReference type="Pfam" id="PF01979">
    <property type="entry name" value="Amidohydro_1"/>
    <property type="match status" value="1"/>
</dbReference>
<evidence type="ECO:0000313" key="10">
    <source>
        <dbReference type="Proteomes" id="UP000019375"/>
    </source>
</evidence>
<keyword evidence="3" id="KW-0479">Metal-binding</keyword>
<dbReference type="EC" id="3.5.2.2" evidence="6"/>
<comment type="similarity">
    <text evidence="2">Belongs to the metallo-dependent hydrolases superfamily. Hydantoinase/dihydropyrimidinase family.</text>
</comment>
<dbReference type="InterPro" id="IPR006680">
    <property type="entry name" value="Amidohydro-rel"/>
</dbReference>
<dbReference type="GO" id="GO:0004157">
    <property type="term" value="F:dihydropyrimidinase activity"/>
    <property type="evidence" value="ECO:0007669"/>
    <property type="project" value="UniProtKB-EC"/>
</dbReference>
<keyword evidence="4" id="KW-0378">Hydrolase</keyword>
<evidence type="ECO:0000259" key="8">
    <source>
        <dbReference type="Pfam" id="PF01979"/>
    </source>
</evidence>
<reference evidence="10" key="1">
    <citation type="journal article" date="2013" name="Genome Announc.">
        <title>Genome sequence of the food spoilage yeast Zygosaccharomyces bailii CLIB 213(T).</title>
        <authorList>
            <person name="Galeote V."/>
            <person name="Bigey F."/>
            <person name="Devillers H."/>
            <person name="Neuveglise C."/>
            <person name="Dequin S."/>
        </authorList>
    </citation>
    <scope>NUCLEOTIDE SEQUENCE [LARGE SCALE GENOMIC DNA]</scope>
    <source>
        <strain evidence="10">CLIB 213 / ATCC 58445 / CBS 680 / CCRC 21525 / NBRC 1098 / NCYC 1416 / NRRL Y-2227</strain>
    </source>
</reference>
<dbReference type="FunFam" id="3.20.20.140:FF:000174">
    <property type="entry name" value="Dihydropyrimidinase-related protein 2"/>
    <property type="match status" value="1"/>
</dbReference>
<comment type="PTM">
    <text evidence="7">Carbamylation allows a single lysine to coordinate two divalent metal cations.</text>
</comment>
<dbReference type="Gene3D" id="3.20.20.140">
    <property type="entry name" value="Metal-dependent hydrolases"/>
    <property type="match status" value="1"/>
</dbReference>
<dbReference type="PANTHER" id="PTHR11647:SF1">
    <property type="entry name" value="COLLAPSIN RESPONSE MEDIATOR PROTEIN"/>
    <property type="match status" value="1"/>
</dbReference>
<dbReference type="EMBL" id="HG316455">
    <property type="protein sequence ID" value="CDF88598.1"/>
    <property type="molecule type" value="Genomic_DNA"/>
</dbReference>
<accession>A0A8J2T474</accession>
<dbReference type="Proteomes" id="UP000019375">
    <property type="component" value="Unassembled WGS sequence"/>
</dbReference>
<evidence type="ECO:0000256" key="2">
    <source>
        <dbReference type="ARBA" id="ARBA00008829"/>
    </source>
</evidence>
<dbReference type="NCBIfam" id="TIGR02033">
    <property type="entry name" value="D-hydantoinase"/>
    <property type="match status" value="1"/>
</dbReference>
<dbReference type="PANTHER" id="PTHR11647">
    <property type="entry name" value="HYDRANTOINASE/DIHYDROPYRIMIDINASE FAMILY MEMBER"/>
    <property type="match status" value="1"/>
</dbReference>
<dbReference type="InterPro" id="IPR050378">
    <property type="entry name" value="Metallo-dep_Hydrolases_sf"/>
</dbReference>
<evidence type="ECO:0000256" key="6">
    <source>
        <dbReference type="ARBA" id="ARBA00039113"/>
    </source>
</evidence>
<comment type="cofactor">
    <cofactor evidence="1">
        <name>Zn(2+)</name>
        <dbReference type="ChEBI" id="CHEBI:29105"/>
    </cofactor>
</comment>
<dbReference type="InterPro" id="IPR011059">
    <property type="entry name" value="Metal-dep_hydrolase_composite"/>
</dbReference>
<dbReference type="Gene3D" id="2.30.40.10">
    <property type="entry name" value="Urease, subunit C, domain 1"/>
    <property type="match status" value="1"/>
</dbReference>
<gene>
    <name evidence="9" type="ORF">BN860_14004g</name>
</gene>
<evidence type="ECO:0000256" key="1">
    <source>
        <dbReference type="ARBA" id="ARBA00001947"/>
    </source>
</evidence>